<accession>A0ABU3DF52</accession>
<dbReference type="CDD" id="cd07377">
    <property type="entry name" value="WHTH_GntR"/>
    <property type="match status" value="1"/>
</dbReference>
<evidence type="ECO:0000256" key="3">
    <source>
        <dbReference type="ARBA" id="ARBA00023163"/>
    </source>
</evidence>
<dbReference type="Pfam" id="PF00392">
    <property type="entry name" value="GntR"/>
    <property type="match status" value="1"/>
</dbReference>
<comment type="caution">
    <text evidence="5">The sequence shown here is derived from an EMBL/GenBank/DDBJ whole genome shotgun (WGS) entry which is preliminary data.</text>
</comment>
<keyword evidence="1" id="KW-0805">Transcription regulation</keyword>
<organism evidence="5 6">
    <name type="scientific">Tropicimonas omnivorans</name>
    <dbReference type="NCBI Taxonomy" id="3075590"/>
    <lineage>
        <taxon>Bacteria</taxon>
        <taxon>Pseudomonadati</taxon>
        <taxon>Pseudomonadota</taxon>
        <taxon>Alphaproteobacteria</taxon>
        <taxon>Rhodobacterales</taxon>
        <taxon>Roseobacteraceae</taxon>
        <taxon>Tropicimonas</taxon>
    </lineage>
</organism>
<dbReference type="Gene3D" id="1.20.120.530">
    <property type="entry name" value="GntR ligand-binding domain-like"/>
    <property type="match status" value="1"/>
</dbReference>
<evidence type="ECO:0000313" key="5">
    <source>
        <dbReference type="EMBL" id="MDT0682320.1"/>
    </source>
</evidence>
<dbReference type="EMBL" id="JAVRHL010000002">
    <property type="protein sequence ID" value="MDT0682320.1"/>
    <property type="molecule type" value="Genomic_DNA"/>
</dbReference>
<dbReference type="InterPro" id="IPR011711">
    <property type="entry name" value="GntR_C"/>
</dbReference>
<proteinExistence type="predicted"/>
<dbReference type="PANTHER" id="PTHR43537">
    <property type="entry name" value="TRANSCRIPTIONAL REGULATOR, GNTR FAMILY"/>
    <property type="match status" value="1"/>
</dbReference>
<dbReference type="SUPFAM" id="SSF48008">
    <property type="entry name" value="GntR ligand-binding domain-like"/>
    <property type="match status" value="1"/>
</dbReference>
<dbReference type="SUPFAM" id="SSF46785">
    <property type="entry name" value="Winged helix' DNA-binding domain"/>
    <property type="match status" value="1"/>
</dbReference>
<dbReference type="SMART" id="SM00895">
    <property type="entry name" value="FCD"/>
    <property type="match status" value="1"/>
</dbReference>
<dbReference type="PANTHER" id="PTHR43537:SF5">
    <property type="entry name" value="UXU OPERON TRANSCRIPTIONAL REGULATOR"/>
    <property type="match status" value="1"/>
</dbReference>
<evidence type="ECO:0000313" key="6">
    <source>
        <dbReference type="Proteomes" id="UP001265259"/>
    </source>
</evidence>
<sequence>MRDTTTKLSDVAYREMLDLIRDGTWATKSRLPSENEMAASFGVSRPVIRQALARLREEGLISSRRGSGSFVTRTPTSESQFPSITSIADITSLAKYREGIESESAALAAERRSEEQLERLTAFSACPQGGTSEEGADRDFDFHMEVATASGNPFYINTLLSLREQVRICMNLTWNIAVVSADFTETVNREHRTILETIRDGDPERARSAMRKHIHDSHARLMRGRPLG</sequence>
<dbReference type="Proteomes" id="UP001265259">
    <property type="component" value="Unassembled WGS sequence"/>
</dbReference>
<gene>
    <name evidence="5" type="ORF">RM543_06465</name>
</gene>
<dbReference type="SMART" id="SM00345">
    <property type="entry name" value="HTH_GNTR"/>
    <property type="match status" value="1"/>
</dbReference>
<name>A0ABU3DF52_9RHOB</name>
<dbReference type="RefSeq" id="WP_311690078.1">
    <property type="nucleotide sequence ID" value="NZ_JAVRHL010000002.1"/>
</dbReference>
<reference evidence="5 6" key="1">
    <citation type="submission" date="2023-09" db="EMBL/GenBank/DDBJ databases">
        <authorList>
            <person name="Rey-Velasco X."/>
        </authorList>
    </citation>
    <scope>NUCLEOTIDE SEQUENCE [LARGE SCALE GENOMIC DNA]</scope>
    <source>
        <strain evidence="5 6">F158</strain>
    </source>
</reference>
<keyword evidence="6" id="KW-1185">Reference proteome</keyword>
<dbReference type="InterPro" id="IPR000524">
    <property type="entry name" value="Tscrpt_reg_HTH_GntR"/>
</dbReference>
<dbReference type="PRINTS" id="PR00035">
    <property type="entry name" value="HTHGNTR"/>
</dbReference>
<evidence type="ECO:0000259" key="4">
    <source>
        <dbReference type="PROSITE" id="PS50949"/>
    </source>
</evidence>
<keyword evidence="3" id="KW-0804">Transcription</keyword>
<protein>
    <submittedName>
        <fullName evidence="5">FadR/GntR family transcriptional regulator</fullName>
    </submittedName>
</protein>
<dbReference type="PROSITE" id="PS50949">
    <property type="entry name" value="HTH_GNTR"/>
    <property type="match status" value="1"/>
</dbReference>
<dbReference type="Pfam" id="PF07729">
    <property type="entry name" value="FCD"/>
    <property type="match status" value="1"/>
</dbReference>
<feature type="domain" description="HTH gntR-type" evidence="4">
    <location>
        <begin position="6"/>
        <end position="74"/>
    </location>
</feature>
<dbReference type="InterPro" id="IPR036388">
    <property type="entry name" value="WH-like_DNA-bd_sf"/>
</dbReference>
<dbReference type="InterPro" id="IPR008920">
    <property type="entry name" value="TF_FadR/GntR_C"/>
</dbReference>
<evidence type="ECO:0000256" key="2">
    <source>
        <dbReference type="ARBA" id="ARBA00023125"/>
    </source>
</evidence>
<evidence type="ECO:0000256" key="1">
    <source>
        <dbReference type="ARBA" id="ARBA00023015"/>
    </source>
</evidence>
<keyword evidence="2" id="KW-0238">DNA-binding</keyword>
<dbReference type="InterPro" id="IPR036390">
    <property type="entry name" value="WH_DNA-bd_sf"/>
</dbReference>
<dbReference type="Gene3D" id="1.10.10.10">
    <property type="entry name" value="Winged helix-like DNA-binding domain superfamily/Winged helix DNA-binding domain"/>
    <property type="match status" value="1"/>
</dbReference>